<accession>A0A9D1HU21</accession>
<name>A0A9D1HU21_9FIRM</name>
<evidence type="ECO:0000313" key="11">
    <source>
        <dbReference type="Proteomes" id="UP000824088"/>
    </source>
</evidence>
<evidence type="ECO:0000256" key="1">
    <source>
        <dbReference type="ARBA" id="ARBA00000085"/>
    </source>
</evidence>
<dbReference type="Gene3D" id="1.10.287.130">
    <property type="match status" value="1"/>
</dbReference>
<dbReference type="PRINTS" id="PR00344">
    <property type="entry name" value="BCTRLSENSOR"/>
</dbReference>
<dbReference type="PANTHER" id="PTHR45453:SF1">
    <property type="entry name" value="PHOSPHATE REGULON SENSOR PROTEIN PHOR"/>
    <property type="match status" value="1"/>
</dbReference>
<reference evidence="10" key="2">
    <citation type="journal article" date="2021" name="PeerJ">
        <title>Extensive microbial diversity within the chicken gut microbiome revealed by metagenomics and culture.</title>
        <authorList>
            <person name="Gilroy R."/>
            <person name="Ravi A."/>
            <person name="Getino M."/>
            <person name="Pursley I."/>
            <person name="Horton D.L."/>
            <person name="Alikhan N.F."/>
            <person name="Baker D."/>
            <person name="Gharbi K."/>
            <person name="Hall N."/>
            <person name="Watson M."/>
            <person name="Adriaenssens E.M."/>
            <person name="Foster-Nyarko E."/>
            <person name="Jarju S."/>
            <person name="Secka A."/>
            <person name="Antonio M."/>
            <person name="Oren A."/>
            <person name="Chaudhuri R.R."/>
            <person name="La Ragione R."/>
            <person name="Hildebrand F."/>
            <person name="Pallen M.J."/>
        </authorList>
    </citation>
    <scope>NUCLEOTIDE SEQUENCE</scope>
    <source>
        <strain evidence="10">1063</strain>
    </source>
</reference>
<dbReference type="PROSITE" id="PS50109">
    <property type="entry name" value="HIS_KIN"/>
    <property type="match status" value="1"/>
</dbReference>
<dbReference type="GO" id="GO:0004721">
    <property type="term" value="F:phosphoprotein phosphatase activity"/>
    <property type="evidence" value="ECO:0007669"/>
    <property type="project" value="TreeGrafter"/>
</dbReference>
<dbReference type="AlphaFoldDB" id="A0A9D1HU21"/>
<dbReference type="GO" id="GO:0000155">
    <property type="term" value="F:phosphorelay sensor kinase activity"/>
    <property type="evidence" value="ECO:0007669"/>
    <property type="project" value="InterPro"/>
</dbReference>
<evidence type="ECO:0000256" key="4">
    <source>
        <dbReference type="ARBA" id="ARBA00022553"/>
    </source>
</evidence>
<dbReference type="InterPro" id="IPR036097">
    <property type="entry name" value="HisK_dim/P_sf"/>
</dbReference>
<feature type="transmembrane region" description="Helical" evidence="8">
    <location>
        <begin position="298"/>
        <end position="318"/>
    </location>
</feature>
<keyword evidence="8" id="KW-0812">Transmembrane</keyword>
<dbReference type="CDD" id="cd00082">
    <property type="entry name" value="HisKA"/>
    <property type="match status" value="1"/>
</dbReference>
<evidence type="ECO:0000256" key="3">
    <source>
        <dbReference type="ARBA" id="ARBA00012438"/>
    </source>
</evidence>
<evidence type="ECO:0000256" key="5">
    <source>
        <dbReference type="ARBA" id="ARBA00022679"/>
    </source>
</evidence>
<evidence type="ECO:0000256" key="6">
    <source>
        <dbReference type="ARBA" id="ARBA00022777"/>
    </source>
</evidence>
<dbReference type="Pfam" id="PF00512">
    <property type="entry name" value="HisKA"/>
    <property type="match status" value="1"/>
</dbReference>
<dbReference type="GO" id="GO:0005886">
    <property type="term" value="C:plasma membrane"/>
    <property type="evidence" value="ECO:0007669"/>
    <property type="project" value="TreeGrafter"/>
</dbReference>
<evidence type="ECO:0000313" key="10">
    <source>
        <dbReference type="EMBL" id="HIU21708.1"/>
    </source>
</evidence>
<dbReference type="SMART" id="SM00387">
    <property type="entry name" value="HATPase_c"/>
    <property type="match status" value="1"/>
</dbReference>
<keyword evidence="5" id="KW-0808">Transferase</keyword>
<dbReference type="FunFam" id="3.30.565.10:FF:000006">
    <property type="entry name" value="Sensor histidine kinase WalK"/>
    <property type="match status" value="1"/>
</dbReference>
<dbReference type="InterPro" id="IPR004358">
    <property type="entry name" value="Sig_transdc_His_kin-like_C"/>
</dbReference>
<dbReference type="GO" id="GO:0016036">
    <property type="term" value="P:cellular response to phosphate starvation"/>
    <property type="evidence" value="ECO:0007669"/>
    <property type="project" value="TreeGrafter"/>
</dbReference>
<keyword evidence="4" id="KW-0597">Phosphoprotein</keyword>
<evidence type="ECO:0000259" key="9">
    <source>
        <dbReference type="PROSITE" id="PS50109"/>
    </source>
</evidence>
<dbReference type="InterPro" id="IPR003594">
    <property type="entry name" value="HATPase_dom"/>
</dbReference>
<dbReference type="SMART" id="SM00388">
    <property type="entry name" value="HisKA"/>
    <property type="match status" value="1"/>
</dbReference>
<dbReference type="EMBL" id="DVMN01000102">
    <property type="protein sequence ID" value="HIU21708.1"/>
    <property type="molecule type" value="Genomic_DNA"/>
</dbReference>
<dbReference type="InterPro" id="IPR003661">
    <property type="entry name" value="HisK_dim/P_dom"/>
</dbReference>
<proteinExistence type="predicted"/>
<dbReference type="EC" id="2.7.13.3" evidence="3"/>
<gene>
    <name evidence="10" type="ORF">IAD51_05720</name>
</gene>
<keyword evidence="7" id="KW-0902">Two-component regulatory system</keyword>
<dbReference type="Pfam" id="PF02518">
    <property type="entry name" value="HATPase_c"/>
    <property type="match status" value="1"/>
</dbReference>
<comment type="catalytic activity">
    <reaction evidence="1">
        <text>ATP + protein L-histidine = ADP + protein N-phospho-L-histidine.</text>
        <dbReference type="EC" id="2.7.13.3"/>
    </reaction>
</comment>
<reference evidence="10" key="1">
    <citation type="submission" date="2020-10" db="EMBL/GenBank/DDBJ databases">
        <authorList>
            <person name="Gilroy R."/>
        </authorList>
    </citation>
    <scope>NUCLEOTIDE SEQUENCE</scope>
    <source>
        <strain evidence="10">1063</strain>
    </source>
</reference>
<keyword evidence="8" id="KW-1133">Transmembrane helix</keyword>
<dbReference type="CDD" id="cd00075">
    <property type="entry name" value="HATPase"/>
    <property type="match status" value="1"/>
</dbReference>
<dbReference type="SUPFAM" id="SSF47384">
    <property type="entry name" value="Homodimeric domain of signal transducing histidine kinase"/>
    <property type="match status" value="1"/>
</dbReference>
<dbReference type="InterPro" id="IPR050351">
    <property type="entry name" value="BphY/WalK/GraS-like"/>
</dbReference>
<dbReference type="InterPro" id="IPR036890">
    <property type="entry name" value="HATPase_C_sf"/>
</dbReference>
<keyword evidence="8" id="KW-0472">Membrane</keyword>
<organism evidence="10 11">
    <name type="scientific">Candidatus Limadaptatus stercorigallinarum</name>
    <dbReference type="NCBI Taxonomy" id="2840845"/>
    <lineage>
        <taxon>Bacteria</taxon>
        <taxon>Bacillati</taxon>
        <taxon>Bacillota</taxon>
        <taxon>Clostridia</taxon>
        <taxon>Eubacteriales</taxon>
        <taxon>Candidatus Limadaptatus</taxon>
    </lineage>
</organism>
<evidence type="ECO:0000256" key="7">
    <source>
        <dbReference type="ARBA" id="ARBA00023012"/>
    </source>
</evidence>
<dbReference type="InterPro" id="IPR005467">
    <property type="entry name" value="His_kinase_dom"/>
</dbReference>
<dbReference type="Gene3D" id="3.30.565.10">
    <property type="entry name" value="Histidine kinase-like ATPase, C-terminal domain"/>
    <property type="match status" value="1"/>
</dbReference>
<sequence length="358" mass="40792">MAGLRGRKNYVQIAVDALNDGDISTPIEPRGSASQRKILRALEKLRMKTLEQQIAHARAIEQNKLAIASVAHDVKTPLALISGYAECLQDVMDDKDYLALISEKTEQLNGLVLKLVETSKHEIDDIDTLKEKVDTRNFLSGVLDKYETLAKTKNITYKVHRIPSAEIYADRRELERVFQNIISNAVKYTDEGGRIDVSFERNGRFFVVKVKDTGRGIDKKNLPYVFDKFFMEESSRTDSKNSGLGLYVAQNIARRHGGEIKVRSRKGKGSTFSVSIPELPDETTPTQRFEAMPKGSKVVLIACFCFIMPWLLRFMRYFETRRAGTLITGVCCLVMWVFMFMYDIWSEILYNKMVVGMD</sequence>
<dbReference type="Proteomes" id="UP000824088">
    <property type="component" value="Unassembled WGS sequence"/>
</dbReference>
<protein>
    <recommendedName>
        <fullName evidence="3">histidine kinase</fullName>
        <ecNumber evidence="3">2.7.13.3</ecNumber>
    </recommendedName>
</protein>
<keyword evidence="6 10" id="KW-0418">Kinase</keyword>
<comment type="subcellular location">
    <subcellularLocation>
        <location evidence="2">Membrane</location>
    </subcellularLocation>
</comment>
<feature type="domain" description="Histidine kinase" evidence="9">
    <location>
        <begin position="69"/>
        <end position="280"/>
    </location>
</feature>
<dbReference type="SUPFAM" id="SSF55874">
    <property type="entry name" value="ATPase domain of HSP90 chaperone/DNA topoisomerase II/histidine kinase"/>
    <property type="match status" value="1"/>
</dbReference>
<evidence type="ECO:0000256" key="8">
    <source>
        <dbReference type="SAM" id="Phobius"/>
    </source>
</evidence>
<feature type="transmembrane region" description="Helical" evidence="8">
    <location>
        <begin position="324"/>
        <end position="345"/>
    </location>
</feature>
<comment type="caution">
    <text evidence="10">The sequence shown here is derived from an EMBL/GenBank/DDBJ whole genome shotgun (WGS) entry which is preliminary data.</text>
</comment>
<dbReference type="PANTHER" id="PTHR45453">
    <property type="entry name" value="PHOSPHATE REGULON SENSOR PROTEIN PHOR"/>
    <property type="match status" value="1"/>
</dbReference>
<evidence type="ECO:0000256" key="2">
    <source>
        <dbReference type="ARBA" id="ARBA00004370"/>
    </source>
</evidence>